<dbReference type="AlphaFoldDB" id="A0A2J7L305"/>
<dbReference type="PROSITE" id="PS51898">
    <property type="entry name" value="TYR_RECOMBINASE"/>
    <property type="match status" value="1"/>
</dbReference>
<dbReference type="CDD" id="cd00397">
    <property type="entry name" value="DNA_BRE_C"/>
    <property type="match status" value="1"/>
</dbReference>
<dbReference type="InterPro" id="IPR010998">
    <property type="entry name" value="Integrase_recombinase_N"/>
</dbReference>
<gene>
    <name evidence="9" type="ORF">C719_002806</name>
    <name evidence="11" type="ORF">D9D43_23420</name>
    <name evidence="12" type="ORF">DD762_06870</name>
    <name evidence="14" type="ORF">DTL43_08660</name>
    <name evidence="10" type="ORF">HJQ60_000391</name>
    <name evidence="13" type="ORF">JNP96_22410</name>
</gene>
<reference evidence="10" key="6">
    <citation type="submission" date="2020-03" db="EMBL/GenBank/DDBJ databases">
        <authorList>
            <consortium name="NCBI Pathogen Detection Project"/>
        </authorList>
    </citation>
    <scope>NUCLEOTIDE SEQUENCE</scope>
    <source>
        <strain evidence="10">AMC_487</strain>
    </source>
</reference>
<dbReference type="PANTHER" id="PTHR30349">
    <property type="entry name" value="PHAGE INTEGRASE-RELATED"/>
    <property type="match status" value="1"/>
</dbReference>
<dbReference type="GO" id="GO:0006310">
    <property type="term" value="P:DNA recombination"/>
    <property type="evidence" value="ECO:0007669"/>
    <property type="project" value="UniProtKB-KW"/>
</dbReference>
<sequence>MKKDVEKITWEELLFEYFLEKNLKPDTEHSYRKVVRLFDKFLGGDSWPGDVTPRDIQRWRRHMLKDQGRSVNTWNNRVSHLRPLLALGIKKKWLPQTENPLDGTSVPGASKQKKTLTDKEMVRIYRTVQAFAEAEANKMVICDRRRNAMYPAWYWLIVLDTLRFTGMRFNQLKHIRLKDIHEDEAVITLQLEGSKTRREWRVPIVESLRLSLKHLIECARVNGASDNDYLFDVCLYSEHYSPGKYQYCAKRAHQSVKSFFRRLSRECGFFVSSHRFRHTLATKLMAAPERNLHMVKSILGHRSVATTMEYIDFSVEVAAEALEAELGLSTDEATKRRIKEAKKRREASTGKKEKQESSGGELSDKE</sequence>
<comment type="similarity">
    <text evidence="1">Belongs to the 'phage' integrase family.</text>
</comment>
<name>A0A2J7L305_ECOLX</name>
<evidence type="ECO:0000313" key="15">
    <source>
        <dbReference type="Proteomes" id="UP000245761"/>
    </source>
</evidence>
<evidence type="ECO:0000256" key="4">
    <source>
        <dbReference type="ARBA" id="ARBA00023172"/>
    </source>
</evidence>
<evidence type="ECO:0000313" key="17">
    <source>
        <dbReference type="Proteomes" id="UP000272336"/>
    </source>
</evidence>
<evidence type="ECO:0000313" key="9">
    <source>
        <dbReference type="EMBL" id="EFM0253605.1"/>
    </source>
</evidence>
<evidence type="ECO:0000256" key="2">
    <source>
        <dbReference type="ARBA" id="ARBA00022908"/>
    </source>
</evidence>
<dbReference type="EMBL" id="RNLZ01000064">
    <property type="protein sequence ID" value="MGE16479.1"/>
    <property type="molecule type" value="Genomic_DNA"/>
</dbReference>
<evidence type="ECO:0000256" key="1">
    <source>
        <dbReference type="ARBA" id="ARBA00008857"/>
    </source>
</evidence>
<dbReference type="InterPro" id="IPR050090">
    <property type="entry name" value="Tyrosine_recombinase_XerCD"/>
</dbReference>
<dbReference type="Proteomes" id="UP000663166">
    <property type="component" value="Chromosome"/>
</dbReference>
<evidence type="ECO:0000313" key="16">
    <source>
        <dbReference type="Proteomes" id="UP000253687"/>
    </source>
</evidence>
<dbReference type="EMBL" id="QEMT01000007">
    <property type="protein sequence ID" value="PWH62845.1"/>
    <property type="molecule type" value="Genomic_DNA"/>
</dbReference>
<evidence type="ECO:0000313" key="12">
    <source>
        <dbReference type="EMBL" id="PWH62845.1"/>
    </source>
</evidence>
<dbReference type="GO" id="GO:0015074">
    <property type="term" value="P:DNA integration"/>
    <property type="evidence" value="ECO:0007669"/>
    <property type="project" value="UniProtKB-KW"/>
</dbReference>
<evidence type="ECO:0000256" key="5">
    <source>
        <dbReference type="PROSITE-ProRule" id="PRU01248"/>
    </source>
</evidence>
<feature type="domain" description="Tyr recombinase" evidence="7">
    <location>
        <begin position="111"/>
        <end position="323"/>
    </location>
</feature>
<evidence type="ECO:0000256" key="3">
    <source>
        <dbReference type="ARBA" id="ARBA00023125"/>
    </source>
</evidence>
<evidence type="ECO:0000313" key="14">
    <source>
        <dbReference type="EMBL" id="RDA40642.1"/>
    </source>
</evidence>
<dbReference type="InterPro" id="IPR044068">
    <property type="entry name" value="CB"/>
</dbReference>
<dbReference type="PROSITE" id="PS51900">
    <property type="entry name" value="CB"/>
    <property type="match status" value="1"/>
</dbReference>
<reference evidence="9 18" key="4">
    <citation type="submission" date="2018-08" db="EMBL/GenBank/DDBJ databases">
        <authorList>
            <consortium name="GenomeTrakr network: Whole genome sequencing for foodborne pathogen traceback"/>
        </authorList>
    </citation>
    <scope>NUCLEOTIDE SEQUENCE [LARGE SCALE GENOMIC DNA]</scope>
    <source>
        <strain evidence="9 18">AZ-TG73163</strain>
    </source>
</reference>
<dbReference type="SUPFAM" id="SSF56349">
    <property type="entry name" value="DNA breaking-rejoining enzymes"/>
    <property type="match status" value="1"/>
</dbReference>
<keyword evidence="3 5" id="KW-0238">DNA-binding</keyword>
<dbReference type="InterPro" id="IPR002104">
    <property type="entry name" value="Integrase_catalytic"/>
</dbReference>
<evidence type="ECO:0000259" key="7">
    <source>
        <dbReference type="PROSITE" id="PS51898"/>
    </source>
</evidence>
<protein>
    <submittedName>
        <fullName evidence="12">Recombinase XerD</fullName>
    </submittedName>
    <submittedName>
        <fullName evidence="14">Site-specific integrase</fullName>
    </submittedName>
</protein>
<feature type="compositionally biased region" description="Basic and acidic residues" evidence="6">
    <location>
        <begin position="346"/>
        <end position="366"/>
    </location>
</feature>
<reference evidence="14 16" key="3">
    <citation type="submission" date="2018-07" db="EMBL/GenBank/DDBJ databases">
        <title>Whole Genome Sequence Analysis of Avian Pathogenic E. coli - An Australian Perspective.</title>
        <authorList>
            <person name="Cummins M.L."/>
            <person name="Reid C.J."/>
            <person name="Roy Chowdhury P."/>
            <person name="Bushell R."/>
            <person name="Esbert N."/>
            <person name="Tivendale K.A."/>
            <person name="Noormohammadi A.H."/>
            <person name="Islam S."/>
            <person name="Marenda M.S."/>
            <person name="Browning G.F."/>
            <person name="Markham P.F."/>
            <person name="Djordjevic S.P."/>
        </authorList>
    </citation>
    <scope>NUCLEOTIDE SEQUENCE [LARGE SCALE GENOMIC DNA]</scope>
    <source>
        <strain evidence="14 16">AVC211</strain>
    </source>
</reference>
<dbReference type="PANTHER" id="PTHR30349:SF41">
    <property type="entry name" value="INTEGRASE_RECOMBINASE PROTEIN MJ0367-RELATED"/>
    <property type="match status" value="1"/>
</dbReference>
<reference evidence="13" key="7">
    <citation type="submission" date="2021-02" db="EMBL/GenBank/DDBJ databases">
        <title>Co-localization of colistin and carbapenem -resistance genes on a novel transferable IncHI2 plasmid in Escherichia coli from chicken-origin.</title>
        <authorList>
            <person name="Hoffmann M."/>
            <person name="Balkey M."/>
            <person name="Ronco T."/>
            <person name="Hendriksen R.S."/>
        </authorList>
    </citation>
    <scope>NUCLEOTIDE SEQUENCE</scope>
    <source>
        <strain evidence="13">CFSAN083829</strain>
    </source>
</reference>
<organism evidence="14 16">
    <name type="scientific">Escherichia coli</name>
    <dbReference type="NCBI Taxonomy" id="562"/>
    <lineage>
        <taxon>Bacteria</taxon>
        <taxon>Pseudomonadati</taxon>
        <taxon>Pseudomonadota</taxon>
        <taxon>Gammaproteobacteria</taxon>
        <taxon>Enterobacterales</taxon>
        <taxon>Enterobacteriaceae</taxon>
        <taxon>Escherichia</taxon>
    </lineage>
</organism>
<reference evidence="12 15" key="2">
    <citation type="submission" date="2018-04" db="EMBL/GenBank/DDBJ databases">
        <title>Draft Genomic Sequencing Of Potential Extraintestinal Pathogenic Escherichia coli B8S56 Isolated from Retail Chicken Skin.</title>
        <authorList>
            <person name="Xu A."/>
            <person name="Tilman S."/>
            <person name="Wisser-Parker K."/>
            <person name="Scullen O.J."/>
            <person name="Sommers C."/>
        </authorList>
    </citation>
    <scope>NUCLEOTIDE SEQUENCE [LARGE SCALE GENOMIC DNA]</scope>
    <source>
        <strain evidence="12 15">B8S56</strain>
    </source>
</reference>
<accession>A0A2J7L305</accession>
<keyword evidence="2" id="KW-0229">DNA integration</keyword>
<dbReference type="RefSeq" id="WP_000711123.1">
    <property type="nucleotide sequence ID" value="NZ_CABGZL010000058.1"/>
</dbReference>
<dbReference type="EMBL" id="AATJOC010000009">
    <property type="protein sequence ID" value="EFM0253605.1"/>
    <property type="molecule type" value="Genomic_DNA"/>
</dbReference>
<dbReference type="Proteomes" id="UP000253687">
    <property type="component" value="Unassembled WGS sequence"/>
</dbReference>
<feature type="domain" description="Core-binding (CB)" evidence="8">
    <location>
        <begin position="8"/>
        <end position="89"/>
    </location>
</feature>
<feature type="compositionally biased region" description="Basic residues" evidence="6">
    <location>
        <begin position="336"/>
        <end position="345"/>
    </location>
</feature>
<dbReference type="Proteomes" id="UP000272336">
    <property type="component" value="Unassembled WGS sequence"/>
</dbReference>
<dbReference type="GO" id="GO:0003677">
    <property type="term" value="F:DNA binding"/>
    <property type="evidence" value="ECO:0007669"/>
    <property type="project" value="UniProtKB-UniRule"/>
</dbReference>
<dbReference type="EMBL" id="CP070393">
    <property type="protein sequence ID" value="QRZ96547.1"/>
    <property type="molecule type" value="Genomic_DNA"/>
</dbReference>
<dbReference type="EMBL" id="QOGZ01000007">
    <property type="protein sequence ID" value="RDA40642.1"/>
    <property type="molecule type" value="Genomic_DNA"/>
</dbReference>
<dbReference type="Proteomes" id="UP000527548">
    <property type="component" value="Unassembled WGS sequence"/>
</dbReference>
<reference evidence="11 17" key="5">
    <citation type="submission" date="2018-10" db="EMBL/GenBank/DDBJ databases">
        <authorList>
            <consortium name="NARMS: The National Antimicrobial Resistance Monitoring System"/>
        </authorList>
    </citation>
    <scope>NUCLEOTIDE SEQUENCE [LARGE SCALE GENOMIC DNA]</scope>
    <source>
        <strain evidence="11 17">CVM N17EC0060</strain>
    </source>
</reference>
<dbReference type="Gene3D" id="1.10.150.130">
    <property type="match status" value="1"/>
</dbReference>
<dbReference type="Pfam" id="PF00589">
    <property type="entry name" value="Phage_integrase"/>
    <property type="match status" value="1"/>
</dbReference>
<dbReference type="Proteomes" id="UP000245761">
    <property type="component" value="Unassembled WGS sequence"/>
</dbReference>
<feature type="region of interest" description="Disordered" evidence="6">
    <location>
        <begin position="333"/>
        <end position="366"/>
    </location>
</feature>
<keyword evidence="4" id="KW-0233">DNA recombination</keyword>
<evidence type="ECO:0000313" key="13">
    <source>
        <dbReference type="EMBL" id="QRZ96547.1"/>
    </source>
</evidence>
<evidence type="ECO:0000256" key="6">
    <source>
        <dbReference type="SAM" id="MobiDB-lite"/>
    </source>
</evidence>
<dbReference type="Proteomes" id="UP000845800">
    <property type="component" value="Unassembled WGS sequence"/>
</dbReference>
<dbReference type="EMBL" id="DABERK010000001">
    <property type="protein sequence ID" value="HAI5330474.1"/>
    <property type="molecule type" value="Genomic_DNA"/>
</dbReference>
<dbReference type="Gene3D" id="1.10.443.10">
    <property type="entry name" value="Intergrase catalytic core"/>
    <property type="match status" value="1"/>
</dbReference>
<evidence type="ECO:0000313" key="10">
    <source>
        <dbReference type="EMBL" id="HAI5330474.1"/>
    </source>
</evidence>
<dbReference type="InterPro" id="IPR011010">
    <property type="entry name" value="DNA_brk_join_enz"/>
</dbReference>
<evidence type="ECO:0000259" key="8">
    <source>
        <dbReference type="PROSITE" id="PS51900"/>
    </source>
</evidence>
<dbReference type="InterPro" id="IPR013762">
    <property type="entry name" value="Integrase-like_cat_sf"/>
</dbReference>
<reference evidence="10" key="1">
    <citation type="journal article" date="2018" name="Genome Biol.">
        <title>SKESA: strategic k-mer extension for scrupulous assemblies.</title>
        <authorList>
            <person name="Souvorov A."/>
            <person name="Agarwala R."/>
            <person name="Lipman D.J."/>
        </authorList>
    </citation>
    <scope>NUCLEOTIDE SEQUENCE [LARGE SCALE GENOMIC DNA]</scope>
    <source>
        <strain evidence="10">AMC_487</strain>
    </source>
</reference>
<evidence type="ECO:0000313" key="18">
    <source>
        <dbReference type="Proteomes" id="UP000527548"/>
    </source>
</evidence>
<proteinExistence type="inferred from homology"/>
<evidence type="ECO:0000313" key="11">
    <source>
        <dbReference type="EMBL" id="MGE16479.1"/>
    </source>
</evidence>